<reference evidence="1" key="1">
    <citation type="submission" date="2023-06" db="EMBL/GenBank/DDBJ databases">
        <authorList>
            <consortium name="Lawrence Berkeley National Laboratory"/>
            <person name="Ahrendt S."/>
            <person name="Sahu N."/>
            <person name="Indic B."/>
            <person name="Wong-Bajracharya J."/>
            <person name="Merenyi Z."/>
            <person name="Ke H.-M."/>
            <person name="Monk M."/>
            <person name="Kocsube S."/>
            <person name="Drula E."/>
            <person name="Lipzen A."/>
            <person name="Balint B."/>
            <person name="Henrissat B."/>
            <person name="Andreopoulos B."/>
            <person name="Martin F.M."/>
            <person name="Harder C.B."/>
            <person name="Rigling D."/>
            <person name="Ford K.L."/>
            <person name="Foster G.D."/>
            <person name="Pangilinan J."/>
            <person name="Papanicolaou A."/>
            <person name="Barry K."/>
            <person name="LaButti K."/>
            <person name="Viragh M."/>
            <person name="Koriabine M."/>
            <person name="Yan M."/>
            <person name="Riley R."/>
            <person name="Champramary S."/>
            <person name="Plett K.L."/>
            <person name="Tsai I.J."/>
            <person name="Slot J."/>
            <person name="Sipos G."/>
            <person name="Plett J."/>
            <person name="Nagy L.G."/>
            <person name="Grigoriev I.V."/>
        </authorList>
    </citation>
    <scope>NUCLEOTIDE SEQUENCE</scope>
    <source>
        <strain evidence="1">FPL87.14</strain>
    </source>
</reference>
<comment type="caution">
    <text evidence="1">The sequence shown here is derived from an EMBL/GenBank/DDBJ whole genome shotgun (WGS) entry which is preliminary data.</text>
</comment>
<sequence length="183" mass="21113">MAQDSERMARQRLETRCSRPYDLWKREPLQKFFQDHGYTLWISEYEQGLGDIYNVQLHPPNDEPRRPDGYTFVSRYQCQPGILIHKPEFSQVNSIHCPARTIHNQDVLIRLISIDGDARDDHYEAIRRLSQGQTAFRTVHKQNQWGECIIPKGNFSDGALVAHNDCPNTDFEPGIKASAVATC</sequence>
<dbReference type="Proteomes" id="UP001175226">
    <property type="component" value="Unassembled WGS sequence"/>
</dbReference>
<evidence type="ECO:0000313" key="2">
    <source>
        <dbReference type="Proteomes" id="UP001175226"/>
    </source>
</evidence>
<protein>
    <submittedName>
        <fullName evidence="1">Uncharacterized protein</fullName>
    </submittedName>
</protein>
<keyword evidence="2" id="KW-1185">Reference proteome</keyword>
<accession>A0AA39JJZ6</accession>
<proteinExistence type="predicted"/>
<name>A0AA39JJZ6_9AGAR</name>
<organism evidence="1 2">
    <name type="scientific">Armillaria borealis</name>
    <dbReference type="NCBI Taxonomy" id="47425"/>
    <lineage>
        <taxon>Eukaryota</taxon>
        <taxon>Fungi</taxon>
        <taxon>Dikarya</taxon>
        <taxon>Basidiomycota</taxon>
        <taxon>Agaricomycotina</taxon>
        <taxon>Agaricomycetes</taxon>
        <taxon>Agaricomycetidae</taxon>
        <taxon>Agaricales</taxon>
        <taxon>Marasmiineae</taxon>
        <taxon>Physalacriaceae</taxon>
        <taxon>Armillaria</taxon>
    </lineage>
</organism>
<gene>
    <name evidence="1" type="ORF">EV421DRAFT_495983</name>
</gene>
<dbReference type="AlphaFoldDB" id="A0AA39JJZ6"/>
<evidence type="ECO:0000313" key="1">
    <source>
        <dbReference type="EMBL" id="KAK0444160.1"/>
    </source>
</evidence>
<dbReference type="EMBL" id="JAUEPT010000020">
    <property type="protein sequence ID" value="KAK0444160.1"/>
    <property type="molecule type" value="Genomic_DNA"/>
</dbReference>